<gene>
    <name evidence="1" type="ORF">CDAR_241811</name>
</gene>
<accession>A0AAV4NPP3</accession>
<sequence>MKGRTLSIRDVVAIREIFNGAVLNDETWIGCLATEKRQPSSYSTSSVGFFPMFLLPTLPPSLANCQSGAEMDSQGRVTLQRLCDRKF</sequence>
<evidence type="ECO:0000313" key="1">
    <source>
        <dbReference type="EMBL" id="GIX85730.1"/>
    </source>
</evidence>
<keyword evidence="2" id="KW-1185">Reference proteome</keyword>
<dbReference type="AlphaFoldDB" id="A0AAV4NPP3"/>
<proteinExistence type="predicted"/>
<comment type="caution">
    <text evidence="1">The sequence shown here is derived from an EMBL/GenBank/DDBJ whole genome shotgun (WGS) entry which is preliminary data.</text>
</comment>
<dbReference type="Proteomes" id="UP001054837">
    <property type="component" value="Unassembled WGS sequence"/>
</dbReference>
<name>A0AAV4NPP3_9ARAC</name>
<evidence type="ECO:0000313" key="2">
    <source>
        <dbReference type="Proteomes" id="UP001054837"/>
    </source>
</evidence>
<reference evidence="1 2" key="1">
    <citation type="submission" date="2021-06" db="EMBL/GenBank/DDBJ databases">
        <title>Caerostris darwini draft genome.</title>
        <authorList>
            <person name="Kono N."/>
            <person name="Arakawa K."/>
        </authorList>
    </citation>
    <scope>NUCLEOTIDE SEQUENCE [LARGE SCALE GENOMIC DNA]</scope>
</reference>
<organism evidence="1 2">
    <name type="scientific">Caerostris darwini</name>
    <dbReference type="NCBI Taxonomy" id="1538125"/>
    <lineage>
        <taxon>Eukaryota</taxon>
        <taxon>Metazoa</taxon>
        <taxon>Ecdysozoa</taxon>
        <taxon>Arthropoda</taxon>
        <taxon>Chelicerata</taxon>
        <taxon>Arachnida</taxon>
        <taxon>Araneae</taxon>
        <taxon>Araneomorphae</taxon>
        <taxon>Entelegynae</taxon>
        <taxon>Araneoidea</taxon>
        <taxon>Araneidae</taxon>
        <taxon>Caerostris</taxon>
    </lineage>
</organism>
<protein>
    <submittedName>
        <fullName evidence="1">Uncharacterized protein</fullName>
    </submittedName>
</protein>
<dbReference type="EMBL" id="BPLQ01001822">
    <property type="protein sequence ID" value="GIX85730.1"/>
    <property type="molecule type" value="Genomic_DNA"/>
</dbReference>